<gene>
    <name evidence="2" type="ORF">BJ508DRAFT_300445</name>
</gene>
<evidence type="ECO:0000313" key="2">
    <source>
        <dbReference type="EMBL" id="RPA88073.1"/>
    </source>
</evidence>
<name>A0A3N4IPF7_ASCIM</name>
<dbReference type="Proteomes" id="UP000275078">
    <property type="component" value="Unassembled WGS sequence"/>
</dbReference>
<sequence>MPKALRKRTIPSESVQNQPYRRSTRPRNPPPPGTVFLEDLLPSSDSEDSDRDTHATPHHPSPPAHTDSNPSAQSPPTRRSIRLRNPPPPAPNFVLPDDLLLSMAKAEDVDELEALEVGEEVAEYIRFRTAGGEAGGVEKASG</sequence>
<organism evidence="2 3">
    <name type="scientific">Ascobolus immersus RN42</name>
    <dbReference type="NCBI Taxonomy" id="1160509"/>
    <lineage>
        <taxon>Eukaryota</taxon>
        <taxon>Fungi</taxon>
        <taxon>Dikarya</taxon>
        <taxon>Ascomycota</taxon>
        <taxon>Pezizomycotina</taxon>
        <taxon>Pezizomycetes</taxon>
        <taxon>Pezizales</taxon>
        <taxon>Ascobolaceae</taxon>
        <taxon>Ascobolus</taxon>
    </lineage>
</organism>
<dbReference type="EMBL" id="ML119645">
    <property type="protein sequence ID" value="RPA88073.1"/>
    <property type="molecule type" value="Genomic_DNA"/>
</dbReference>
<protein>
    <submittedName>
        <fullName evidence="2">Uncharacterized protein</fullName>
    </submittedName>
</protein>
<accession>A0A3N4IPF7</accession>
<reference evidence="2 3" key="1">
    <citation type="journal article" date="2018" name="Nat. Ecol. Evol.">
        <title>Pezizomycetes genomes reveal the molecular basis of ectomycorrhizal truffle lifestyle.</title>
        <authorList>
            <person name="Murat C."/>
            <person name="Payen T."/>
            <person name="Noel B."/>
            <person name="Kuo A."/>
            <person name="Morin E."/>
            <person name="Chen J."/>
            <person name="Kohler A."/>
            <person name="Krizsan K."/>
            <person name="Balestrini R."/>
            <person name="Da Silva C."/>
            <person name="Montanini B."/>
            <person name="Hainaut M."/>
            <person name="Levati E."/>
            <person name="Barry K.W."/>
            <person name="Belfiori B."/>
            <person name="Cichocki N."/>
            <person name="Clum A."/>
            <person name="Dockter R.B."/>
            <person name="Fauchery L."/>
            <person name="Guy J."/>
            <person name="Iotti M."/>
            <person name="Le Tacon F."/>
            <person name="Lindquist E.A."/>
            <person name="Lipzen A."/>
            <person name="Malagnac F."/>
            <person name="Mello A."/>
            <person name="Molinier V."/>
            <person name="Miyauchi S."/>
            <person name="Poulain J."/>
            <person name="Riccioni C."/>
            <person name="Rubini A."/>
            <person name="Sitrit Y."/>
            <person name="Splivallo R."/>
            <person name="Traeger S."/>
            <person name="Wang M."/>
            <person name="Zifcakova L."/>
            <person name="Wipf D."/>
            <person name="Zambonelli A."/>
            <person name="Paolocci F."/>
            <person name="Nowrousian M."/>
            <person name="Ottonello S."/>
            <person name="Baldrian P."/>
            <person name="Spatafora J.W."/>
            <person name="Henrissat B."/>
            <person name="Nagy L.G."/>
            <person name="Aury J.M."/>
            <person name="Wincker P."/>
            <person name="Grigoriev I.V."/>
            <person name="Bonfante P."/>
            <person name="Martin F.M."/>
        </authorList>
    </citation>
    <scope>NUCLEOTIDE SEQUENCE [LARGE SCALE GENOMIC DNA]</scope>
    <source>
        <strain evidence="2 3">RN42</strain>
    </source>
</reference>
<evidence type="ECO:0000313" key="3">
    <source>
        <dbReference type="Proteomes" id="UP000275078"/>
    </source>
</evidence>
<keyword evidence="3" id="KW-1185">Reference proteome</keyword>
<dbReference type="AlphaFoldDB" id="A0A3N4IPF7"/>
<feature type="region of interest" description="Disordered" evidence="1">
    <location>
        <begin position="1"/>
        <end position="93"/>
    </location>
</feature>
<proteinExistence type="predicted"/>
<evidence type="ECO:0000256" key="1">
    <source>
        <dbReference type="SAM" id="MobiDB-lite"/>
    </source>
</evidence>